<feature type="domain" description="Dof-type" evidence="11">
    <location>
        <begin position="43"/>
        <end position="97"/>
    </location>
</feature>
<evidence type="ECO:0000256" key="10">
    <source>
        <dbReference type="SAM" id="MobiDB-lite"/>
    </source>
</evidence>
<dbReference type="Proteomes" id="UP000823775">
    <property type="component" value="Unassembled WGS sequence"/>
</dbReference>
<evidence type="ECO:0000313" key="12">
    <source>
        <dbReference type="EMBL" id="MCD7458089.1"/>
    </source>
</evidence>
<evidence type="ECO:0000256" key="2">
    <source>
        <dbReference type="ARBA" id="ARBA00022771"/>
    </source>
</evidence>
<dbReference type="InterPro" id="IPR003851">
    <property type="entry name" value="Znf_Dof"/>
</dbReference>
<organism evidence="12 13">
    <name type="scientific">Datura stramonium</name>
    <name type="common">Jimsonweed</name>
    <name type="synonym">Common thornapple</name>
    <dbReference type="NCBI Taxonomy" id="4076"/>
    <lineage>
        <taxon>Eukaryota</taxon>
        <taxon>Viridiplantae</taxon>
        <taxon>Streptophyta</taxon>
        <taxon>Embryophyta</taxon>
        <taxon>Tracheophyta</taxon>
        <taxon>Spermatophyta</taxon>
        <taxon>Magnoliopsida</taxon>
        <taxon>eudicotyledons</taxon>
        <taxon>Gunneridae</taxon>
        <taxon>Pentapetalae</taxon>
        <taxon>asterids</taxon>
        <taxon>lamiids</taxon>
        <taxon>Solanales</taxon>
        <taxon>Solanaceae</taxon>
        <taxon>Solanoideae</taxon>
        <taxon>Datureae</taxon>
        <taxon>Datura</taxon>
    </lineage>
</organism>
<evidence type="ECO:0000256" key="8">
    <source>
        <dbReference type="PROSITE-ProRule" id="PRU00071"/>
    </source>
</evidence>
<dbReference type="PANTHER" id="PTHR31992">
    <property type="entry name" value="DOF ZINC FINGER PROTEIN DOF1.4-RELATED"/>
    <property type="match status" value="1"/>
</dbReference>
<feature type="region of interest" description="Disordered" evidence="10">
    <location>
        <begin position="1"/>
        <end position="21"/>
    </location>
</feature>
<evidence type="ECO:0000256" key="7">
    <source>
        <dbReference type="ARBA" id="ARBA00023242"/>
    </source>
</evidence>
<evidence type="ECO:0000313" key="13">
    <source>
        <dbReference type="Proteomes" id="UP000823775"/>
    </source>
</evidence>
<keyword evidence="4 9" id="KW-0805">Transcription regulation</keyword>
<feature type="compositionally biased region" description="Polar residues" evidence="10">
    <location>
        <begin position="105"/>
        <end position="122"/>
    </location>
</feature>
<dbReference type="PROSITE" id="PS01361">
    <property type="entry name" value="ZF_DOF_1"/>
    <property type="match status" value="1"/>
</dbReference>
<keyword evidence="6 9" id="KW-0804">Transcription</keyword>
<evidence type="ECO:0000256" key="3">
    <source>
        <dbReference type="ARBA" id="ARBA00022833"/>
    </source>
</evidence>
<dbReference type="PROSITE" id="PS50884">
    <property type="entry name" value="ZF_DOF_2"/>
    <property type="match status" value="1"/>
</dbReference>
<dbReference type="Pfam" id="PF02701">
    <property type="entry name" value="Zn_ribbon_Dof"/>
    <property type="match status" value="1"/>
</dbReference>
<comment type="caution">
    <text evidence="12">The sequence shown here is derived from an EMBL/GenBank/DDBJ whole genome shotgun (WGS) entry which is preliminary data.</text>
</comment>
<keyword evidence="1 9" id="KW-0479">Metal-binding</keyword>
<comment type="function">
    <text evidence="9">Transcription factor that binds specifically to a 5'-AA[AG]G-3' consensus core sequence.</text>
</comment>
<evidence type="ECO:0000256" key="6">
    <source>
        <dbReference type="ARBA" id="ARBA00023163"/>
    </source>
</evidence>
<keyword evidence="7 8" id="KW-0539">Nucleus</keyword>
<evidence type="ECO:0000256" key="4">
    <source>
        <dbReference type="ARBA" id="ARBA00023015"/>
    </source>
</evidence>
<name>A0ABS8SH59_DATST</name>
<gene>
    <name evidence="12" type="ORF">HAX54_037111</name>
</gene>
<keyword evidence="2 8" id="KW-0863">Zinc-finger</keyword>
<keyword evidence="5 8" id="KW-0238">DNA-binding</keyword>
<evidence type="ECO:0000256" key="5">
    <source>
        <dbReference type="ARBA" id="ARBA00023125"/>
    </source>
</evidence>
<sequence>MDPSSALQQHHHQEMSSQTLESMLVCTKPEQEKKPRPAEQQAQKCPRCDSANTKFCYYNNYSLTQPRYFCKSCRRYWTKGGTLRNVPVGGGCRKNKRSSSKRSQDNSPTNNNHNPISPLTVPISSYDSSTDLSLAFARLQKQANGHLGIDQEQHDSNNNNNMSMMYNLGNNTSFLDALRGTGFLENAPNGFQHNMYYGNMGQVDQHGGIVGGLITEDQMGMNYDQEMSNIVGTTTGSSSSSSSTIMTTVKQEMCSMASENNNSSSRILWGFPWQQMNNIGDHHVINNMNMGDFESTTTTNRQINWNGFGAASSWHGLLNSSPLM</sequence>
<evidence type="ECO:0000259" key="11">
    <source>
        <dbReference type="PROSITE" id="PS50884"/>
    </source>
</evidence>
<evidence type="ECO:0000256" key="9">
    <source>
        <dbReference type="RuleBase" id="RU369094"/>
    </source>
</evidence>
<keyword evidence="3 9" id="KW-0862">Zinc</keyword>
<dbReference type="EMBL" id="JACEIK010000494">
    <property type="protein sequence ID" value="MCD7458089.1"/>
    <property type="molecule type" value="Genomic_DNA"/>
</dbReference>
<accession>A0ABS8SH59</accession>
<reference evidence="12 13" key="1">
    <citation type="journal article" date="2021" name="BMC Genomics">
        <title>Datura genome reveals duplications of psychoactive alkaloid biosynthetic genes and high mutation rate following tissue culture.</title>
        <authorList>
            <person name="Rajewski A."/>
            <person name="Carter-House D."/>
            <person name="Stajich J."/>
            <person name="Litt A."/>
        </authorList>
    </citation>
    <scope>NUCLEOTIDE SEQUENCE [LARGE SCALE GENOMIC DNA]</scope>
    <source>
        <strain evidence="12">AR-01</strain>
    </source>
</reference>
<comment type="subcellular location">
    <subcellularLocation>
        <location evidence="8 9">Nucleus</location>
    </subcellularLocation>
</comment>
<keyword evidence="13" id="KW-1185">Reference proteome</keyword>
<dbReference type="PANTHER" id="PTHR31992:SF221">
    <property type="entry name" value="DOF ZINC FINGER PROTEIN DOF3.2-RELATED"/>
    <property type="match status" value="1"/>
</dbReference>
<proteinExistence type="predicted"/>
<dbReference type="InterPro" id="IPR045174">
    <property type="entry name" value="Dof"/>
</dbReference>
<evidence type="ECO:0000256" key="1">
    <source>
        <dbReference type="ARBA" id="ARBA00022723"/>
    </source>
</evidence>
<protein>
    <recommendedName>
        <fullName evidence="9">Dof zinc finger protein</fullName>
    </recommendedName>
</protein>
<feature type="region of interest" description="Disordered" evidence="10">
    <location>
        <begin position="87"/>
        <end position="122"/>
    </location>
</feature>